<proteinExistence type="predicted"/>
<accession>A0A9P4L7T7</accession>
<organism evidence="2 3">
    <name type="scientific">Cucurbitaria berberidis CBS 394.84</name>
    <dbReference type="NCBI Taxonomy" id="1168544"/>
    <lineage>
        <taxon>Eukaryota</taxon>
        <taxon>Fungi</taxon>
        <taxon>Dikarya</taxon>
        <taxon>Ascomycota</taxon>
        <taxon>Pezizomycotina</taxon>
        <taxon>Dothideomycetes</taxon>
        <taxon>Pleosporomycetidae</taxon>
        <taxon>Pleosporales</taxon>
        <taxon>Pleosporineae</taxon>
        <taxon>Cucurbitariaceae</taxon>
        <taxon>Cucurbitaria</taxon>
    </lineage>
</organism>
<evidence type="ECO:0000256" key="1">
    <source>
        <dbReference type="SAM" id="MobiDB-lite"/>
    </source>
</evidence>
<keyword evidence="3" id="KW-1185">Reference proteome</keyword>
<feature type="compositionally biased region" description="Basic and acidic residues" evidence="1">
    <location>
        <begin position="170"/>
        <end position="181"/>
    </location>
</feature>
<feature type="region of interest" description="Disordered" evidence="1">
    <location>
        <begin position="162"/>
        <end position="279"/>
    </location>
</feature>
<dbReference type="OrthoDB" id="3789882at2759"/>
<dbReference type="Proteomes" id="UP000800039">
    <property type="component" value="Unassembled WGS sequence"/>
</dbReference>
<protein>
    <submittedName>
        <fullName evidence="2">Uncharacterized protein</fullName>
    </submittedName>
</protein>
<reference evidence="2" key="1">
    <citation type="submission" date="2020-01" db="EMBL/GenBank/DDBJ databases">
        <authorList>
            <consortium name="DOE Joint Genome Institute"/>
            <person name="Haridas S."/>
            <person name="Albert R."/>
            <person name="Binder M."/>
            <person name="Bloem J."/>
            <person name="Labutti K."/>
            <person name="Salamov A."/>
            <person name="Andreopoulos B."/>
            <person name="Baker S.E."/>
            <person name="Barry K."/>
            <person name="Bills G."/>
            <person name="Bluhm B.H."/>
            <person name="Cannon C."/>
            <person name="Castanera R."/>
            <person name="Culley D.E."/>
            <person name="Daum C."/>
            <person name="Ezra D."/>
            <person name="Gonzalez J.B."/>
            <person name="Henrissat B."/>
            <person name="Kuo A."/>
            <person name="Liang C."/>
            <person name="Lipzen A."/>
            <person name="Lutzoni F."/>
            <person name="Magnuson J."/>
            <person name="Mondo S."/>
            <person name="Nolan M."/>
            <person name="Ohm R."/>
            <person name="Pangilinan J."/>
            <person name="Park H.-J."/>
            <person name="Ramirez L."/>
            <person name="Alfaro M."/>
            <person name="Sun H."/>
            <person name="Tritt A."/>
            <person name="Yoshinaga Y."/>
            <person name="Zwiers L.-H."/>
            <person name="Turgeon B.G."/>
            <person name="Goodwin S.B."/>
            <person name="Spatafora J.W."/>
            <person name="Crous P.W."/>
            <person name="Grigoriev I.V."/>
        </authorList>
    </citation>
    <scope>NUCLEOTIDE SEQUENCE</scope>
    <source>
        <strain evidence="2">CBS 394.84</strain>
    </source>
</reference>
<evidence type="ECO:0000313" key="3">
    <source>
        <dbReference type="Proteomes" id="UP000800039"/>
    </source>
</evidence>
<evidence type="ECO:0000313" key="2">
    <source>
        <dbReference type="EMBL" id="KAF1845330.1"/>
    </source>
</evidence>
<dbReference type="AlphaFoldDB" id="A0A9P4L7T7"/>
<name>A0A9P4L7T7_9PLEO</name>
<dbReference type="EMBL" id="ML976616">
    <property type="protein sequence ID" value="KAF1845330.1"/>
    <property type="molecule type" value="Genomic_DNA"/>
</dbReference>
<dbReference type="GeneID" id="63855574"/>
<comment type="caution">
    <text evidence="2">The sequence shown here is derived from an EMBL/GenBank/DDBJ whole genome shotgun (WGS) entry which is preliminary data.</text>
</comment>
<dbReference type="RefSeq" id="XP_040787893.1">
    <property type="nucleotide sequence ID" value="XM_040938319.1"/>
</dbReference>
<sequence>MARATRAGTPARQWGNNENAFIFNYVDECLGDQQHYNSTIAKRIFDYSGRILTYSGVQTQLYRLMSKFDQTASVQQLLQDGTKCLNIKNLPDELVREMNQQRLEWNLGELVRDTFSRDVAADMDRRLPSISRSYREQTVTDSDMTEDDPTDAEYVDSILDSATATSQDTSKGDVKCPEERQTAPVALQKVEQPIVTRPAPSHMHPGGSTQKRQAPPIEVIDLDEATPPSSKRLALDRTVKVTMDSPKPSAPSEHLRTPDSVSHPPRELPTDAPPRGSIAQTIHTPTAQNISSTPQPQALNKAIEGKLDDLNYLVLSLLQERVELKNPMTPDMEQRMRSVLTSMQQEPGHLAQRLLSYLEAADAAKKNLSNQFRAMVGRQILGTSPEFPPIPIQREVDRDWQSIRQGIKDAFTNEVGVDIQGPIPTLVSAGYVASTIDELLDDPRVRKGLFSKLEGHLKSPRLAQSLMSALFCRWLFFTPDTMCEGKHNELTMKQYEAISLSDGLAGVQRIDVLGFSLLFADQDFQKTELQKAAVKLVTRFRHMMKSACSTASGVESIQDPEAWAQGALKLKQKLMISPKEYRIHFCLPATLFDPTWMIAEDAEGYRCPSAKAKGKEILVCLFPALVEQNSRTFEAGAGISDALVKNKKFFPTWQEKRGLNPKCVISKAVVVIV</sequence>
<gene>
    <name evidence="2" type="ORF">K460DRAFT_430243</name>
</gene>